<feature type="domain" description="DUF8212" evidence="2">
    <location>
        <begin position="257"/>
        <end position="282"/>
    </location>
</feature>
<dbReference type="Pfam" id="PF06985">
    <property type="entry name" value="HET"/>
    <property type="match status" value="1"/>
</dbReference>
<dbReference type="InterPro" id="IPR058525">
    <property type="entry name" value="DUF8212"/>
</dbReference>
<feature type="domain" description="Heterokaryon incompatibility" evidence="1">
    <location>
        <begin position="26"/>
        <end position="137"/>
    </location>
</feature>
<comment type="caution">
    <text evidence="3">The sequence shown here is derived from an EMBL/GenBank/DDBJ whole genome shotgun (WGS) entry which is preliminary data.</text>
</comment>
<keyword evidence="4" id="KW-1185">Reference proteome</keyword>
<dbReference type="AlphaFoldDB" id="A0A0N1NYJ9"/>
<sequence>MRLLKTVGSDADDWEPQLVDFRGEEYAILSHRWQPNARNEVLFTDIRVIDDGGPGPGSNRLAEYYINPMFGRRDLVQLPGYRKLRGAARLAAREGYDFIWIDTCCIDKSSSTELSEAINSMYKWYRGSQICFAYLEDVPNQPSASWIETGLGSDFSRSTWWSRCWTLQELVAPQHVFFYSKGWTWIGERKALAGDIWAITRIGYDMLVQEKSTEHYSVAQRMSWASRRASTRLEDQAYSLMAIFEINMPLLYGEGAKAFLRLQEEIIKVSDDQTLFAWTNPEAEDDEVHGLLASSPAMFLQSQDIVKGSGVSGQVPYSMSHLGLSISLPMEIRRDGTWLAKLHCYANRDQKHISLRLRQIGWDEQQYAPVSAILPPQTEHVPRRTRAPGNAGDAFLELFKSPPNKQTVVAITDNSMAPWSTRPLRDKIG</sequence>
<dbReference type="GeneID" id="28732307"/>
<proteinExistence type="predicted"/>
<dbReference type="PANTHER" id="PTHR10622">
    <property type="entry name" value="HET DOMAIN-CONTAINING PROTEIN"/>
    <property type="match status" value="1"/>
</dbReference>
<reference evidence="3 4" key="1">
    <citation type="submission" date="2015-06" db="EMBL/GenBank/DDBJ databases">
        <title>Draft genome of the ant-associated black yeast Phialophora attae CBS 131958.</title>
        <authorList>
            <person name="Moreno L.F."/>
            <person name="Stielow B.J."/>
            <person name="de Hoog S."/>
            <person name="Vicente V.A."/>
            <person name="Weiss V.A."/>
            <person name="de Vries M."/>
            <person name="Cruz L.M."/>
            <person name="Souza E.M."/>
        </authorList>
    </citation>
    <scope>NUCLEOTIDE SEQUENCE [LARGE SCALE GENOMIC DNA]</scope>
    <source>
        <strain evidence="3 4">CBS 131958</strain>
    </source>
</reference>
<evidence type="ECO:0000313" key="3">
    <source>
        <dbReference type="EMBL" id="KPI39944.1"/>
    </source>
</evidence>
<dbReference type="Proteomes" id="UP000038010">
    <property type="component" value="Unassembled WGS sequence"/>
</dbReference>
<dbReference type="RefSeq" id="XP_017999907.1">
    <property type="nucleotide sequence ID" value="XM_018140426.1"/>
</dbReference>
<evidence type="ECO:0000259" key="2">
    <source>
        <dbReference type="Pfam" id="PF26640"/>
    </source>
</evidence>
<dbReference type="PANTHER" id="PTHR10622:SF10">
    <property type="entry name" value="HET DOMAIN-CONTAINING PROTEIN"/>
    <property type="match status" value="1"/>
</dbReference>
<dbReference type="STRING" id="1664694.A0A0N1NYJ9"/>
<dbReference type="VEuPathDB" id="FungiDB:AB675_11567"/>
<protein>
    <submittedName>
        <fullName evidence="3">Vegetative incompatibility protein HET-E-1</fullName>
    </submittedName>
</protein>
<name>A0A0N1NYJ9_9EURO</name>
<dbReference type="Pfam" id="PF26640">
    <property type="entry name" value="DUF8212"/>
    <property type="match status" value="1"/>
</dbReference>
<gene>
    <name evidence="3" type="ORF">AB675_11567</name>
</gene>
<accession>A0A0N1NYJ9</accession>
<dbReference type="InterPro" id="IPR010730">
    <property type="entry name" value="HET"/>
</dbReference>
<dbReference type="OrthoDB" id="674604at2759"/>
<organism evidence="3 4">
    <name type="scientific">Cyphellophora attinorum</name>
    <dbReference type="NCBI Taxonomy" id="1664694"/>
    <lineage>
        <taxon>Eukaryota</taxon>
        <taxon>Fungi</taxon>
        <taxon>Dikarya</taxon>
        <taxon>Ascomycota</taxon>
        <taxon>Pezizomycotina</taxon>
        <taxon>Eurotiomycetes</taxon>
        <taxon>Chaetothyriomycetidae</taxon>
        <taxon>Chaetothyriales</taxon>
        <taxon>Cyphellophoraceae</taxon>
        <taxon>Cyphellophora</taxon>
    </lineage>
</organism>
<evidence type="ECO:0000313" key="4">
    <source>
        <dbReference type="Proteomes" id="UP000038010"/>
    </source>
</evidence>
<evidence type="ECO:0000259" key="1">
    <source>
        <dbReference type="Pfam" id="PF06985"/>
    </source>
</evidence>
<dbReference type="EMBL" id="LFJN01000013">
    <property type="protein sequence ID" value="KPI39944.1"/>
    <property type="molecule type" value="Genomic_DNA"/>
</dbReference>